<feature type="region of interest" description="Disordered" evidence="6">
    <location>
        <begin position="32"/>
        <end position="55"/>
    </location>
</feature>
<dbReference type="Ensembl" id="ENSPEMT00000023851.2">
    <property type="protein sequence ID" value="ENSPEMP00000019510.1"/>
    <property type="gene ID" value="ENSPEMG00000017773.2"/>
</dbReference>
<dbReference type="PROSITE" id="PS50056">
    <property type="entry name" value="TYR_PHOSPHATASE_2"/>
    <property type="match status" value="1"/>
</dbReference>
<evidence type="ECO:0000259" key="10">
    <source>
        <dbReference type="PROSITE" id="PS51182"/>
    </source>
</evidence>
<accession>A0A8C8TZM4</accession>
<dbReference type="GeneTree" id="ENSGT00940000154335"/>
<dbReference type="InterPro" id="IPR000387">
    <property type="entry name" value="Tyr_Pase_dom"/>
</dbReference>
<dbReference type="Gene3D" id="2.60.40.1110">
    <property type="match status" value="1"/>
</dbReference>
<feature type="transmembrane region" description="Helical" evidence="7">
    <location>
        <begin position="285"/>
        <end position="305"/>
    </location>
</feature>
<reference evidence="11 12" key="1">
    <citation type="submission" date="2018-10" db="EMBL/GenBank/DDBJ databases">
        <title>Improved assembly of the deer mouse Peromyscus maniculatus genome.</title>
        <authorList>
            <person name="Lassance J.-M."/>
            <person name="Hoekstra H.E."/>
        </authorList>
    </citation>
    <scope>NUCLEOTIDE SEQUENCE [LARGE SCALE GENOMIC DNA]</scope>
</reference>
<dbReference type="InterPro" id="IPR029023">
    <property type="entry name" value="Tensin_phosphatase"/>
</dbReference>
<proteinExistence type="predicted"/>
<evidence type="ECO:0000256" key="7">
    <source>
        <dbReference type="SAM" id="Phobius"/>
    </source>
</evidence>
<dbReference type="PROSITE" id="PS51181">
    <property type="entry name" value="PPASE_TENSIN"/>
    <property type="match status" value="1"/>
</dbReference>
<dbReference type="SUPFAM" id="SSF49562">
    <property type="entry name" value="C2 domain (Calcium/lipid-binding domain, CaLB)"/>
    <property type="match status" value="1"/>
</dbReference>
<comment type="subcellular location">
    <subcellularLocation>
        <location evidence="1">Membrane</location>
        <topology evidence="1">Multi-pass membrane protein</topology>
    </subcellularLocation>
</comment>
<evidence type="ECO:0000256" key="3">
    <source>
        <dbReference type="ARBA" id="ARBA00022801"/>
    </source>
</evidence>
<dbReference type="FunFam" id="2.60.40.1110:FF:000004">
    <property type="entry name" value="Voltage-sensor containing phosphatase"/>
    <property type="match status" value="1"/>
</dbReference>
<dbReference type="CDD" id="cd14510">
    <property type="entry name" value="PTP_VSP_TPTE"/>
    <property type="match status" value="1"/>
</dbReference>
<dbReference type="SUPFAM" id="SSF52799">
    <property type="entry name" value="(Phosphotyrosine protein) phosphatases II"/>
    <property type="match status" value="1"/>
</dbReference>
<reference evidence="11" key="3">
    <citation type="submission" date="2025-09" db="UniProtKB">
        <authorList>
            <consortium name="Ensembl"/>
        </authorList>
    </citation>
    <scope>IDENTIFICATION</scope>
</reference>
<dbReference type="SMART" id="SM01326">
    <property type="entry name" value="PTEN_C2"/>
    <property type="match status" value="1"/>
</dbReference>
<evidence type="ECO:0000256" key="2">
    <source>
        <dbReference type="ARBA" id="ARBA00022692"/>
    </source>
</evidence>
<dbReference type="PANTHER" id="PTHR12305">
    <property type="entry name" value="PHOSPHATASE WITH HOMOLOGY TO TENSIN"/>
    <property type="match status" value="1"/>
</dbReference>
<dbReference type="AlphaFoldDB" id="A0A8C8TZM4"/>
<feature type="domain" description="Phosphatase tensin-type" evidence="9">
    <location>
        <begin position="354"/>
        <end position="530"/>
    </location>
</feature>
<dbReference type="PROSITE" id="PS51182">
    <property type="entry name" value="C2_TENSIN"/>
    <property type="match status" value="1"/>
</dbReference>
<dbReference type="InterPro" id="IPR035892">
    <property type="entry name" value="C2_domain_sf"/>
</dbReference>
<organism evidence="11 12">
    <name type="scientific">Peromyscus maniculatus bairdii</name>
    <name type="common">Prairie deer mouse</name>
    <dbReference type="NCBI Taxonomy" id="230844"/>
    <lineage>
        <taxon>Eukaryota</taxon>
        <taxon>Metazoa</taxon>
        <taxon>Chordata</taxon>
        <taxon>Craniata</taxon>
        <taxon>Vertebrata</taxon>
        <taxon>Euteleostomi</taxon>
        <taxon>Mammalia</taxon>
        <taxon>Eutheria</taxon>
        <taxon>Euarchontoglires</taxon>
        <taxon>Glires</taxon>
        <taxon>Rodentia</taxon>
        <taxon>Myomorpha</taxon>
        <taxon>Muroidea</taxon>
        <taxon>Cricetidae</taxon>
        <taxon>Neotominae</taxon>
        <taxon>Peromyscus</taxon>
    </lineage>
</organism>
<dbReference type="InterPro" id="IPR014020">
    <property type="entry name" value="Tensin_C2-dom"/>
</dbReference>
<dbReference type="InterPro" id="IPR029021">
    <property type="entry name" value="Prot-tyrosine_phosphatase-like"/>
</dbReference>
<dbReference type="Pfam" id="PF00520">
    <property type="entry name" value="Ion_trans"/>
    <property type="match status" value="1"/>
</dbReference>
<dbReference type="Proteomes" id="UP000694547">
    <property type="component" value="Chromosome 17"/>
</dbReference>
<keyword evidence="12" id="KW-1185">Reference proteome</keyword>
<evidence type="ECO:0000256" key="6">
    <source>
        <dbReference type="SAM" id="MobiDB-lite"/>
    </source>
</evidence>
<reference evidence="11" key="2">
    <citation type="submission" date="2025-08" db="UniProtKB">
        <authorList>
            <consortium name="Ensembl"/>
        </authorList>
    </citation>
    <scope>IDENTIFICATION</scope>
</reference>
<dbReference type="InterPro" id="IPR051281">
    <property type="entry name" value="Dual-spec_lipid-protein_phosph"/>
</dbReference>
<dbReference type="InterPro" id="IPR005821">
    <property type="entry name" value="Ion_trans_dom"/>
</dbReference>
<feature type="transmembrane region" description="Helical" evidence="7">
    <location>
        <begin position="254"/>
        <end position="273"/>
    </location>
</feature>
<dbReference type="InterPro" id="IPR045102">
    <property type="entry name" value="PTP_VSP_TPTE"/>
</dbReference>
<feature type="transmembrane region" description="Helical" evidence="7">
    <location>
        <begin position="218"/>
        <end position="242"/>
    </location>
</feature>
<feature type="compositionally biased region" description="Polar residues" evidence="6">
    <location>
        <begin position="32"/>
        <end position="42"/>
    </location>
</feature>
<evidence type="ECO:0000256" key="5">
    <source>
        <dbReference type="ARBA" id="ARBA00023136"/>
    </source>
</evidence>
<dbReference type="GO" id="GO:0005829">
    <property type="term" value="C:cytosol"/>
    <property type="evidence" value="ECO:0007669"/>
    <property type="project" value="TreeGrafter"/>
</dbReference>
<dbReference type="Pfam" id="PF10409">
    <property type="entry name" value="PTEN_C2"/>
    <property type="match status" value="1"/>
</dbReference>
<evidence type="ECO:0000259" key="9">
    <source>
        <dbReference type="PROSITE" id="PS51181"/>
    </source>
</evidence>
<feature type="domain" description="Tyrosine specific protein phosphatases" evidence="8">
    <location>
        <begin position="439"/>
        <end position="499"/>
    </location>
</feature>
<evidence type="ECO:0000256" key="4">
    <source>
        <dbReference type="ARBA" id="ARBA00022989"/>
    </source>
</evidence>
<evidence type="ECO:0000259" key="8">
    <source>
        <dbReference type="PROSITE" id="PS50056"/>
    </source>
</evidence>
<dbReference type="PROSITE" id="PS00383">
    <property type="entry name" value="TYR_PHOSPHATASE_1"/>
    <property type="match status" value="1"/>
</dbReference>
<name>A0A8C8TZM4_PERMB</name>
<dbReference type="GO" id="GO:0016314">
    <property type="term" value="F:phosphatidylinositol-3,4,5-trisphosphate 3-phosphatase activity"/>
    <property type="evidence" value="ECO:0007669"/>
    <property type="project" value="TreeGrafter"/>
</dbReference>
<feature type="compositionally biased region" description="Low complexity" evidence="6">
    <location>
        <begin position="44"/>
        <end position="55"/>
    </location>
</feature>
<evidence type="ECO:0000256" key="1">
    <source>
        <dbReference type="ARBA" id="ARBA00004141"/>
    </source>
</evidence>
<dbReference type="PANTHER" id="PTHR12305:SF60">
    <property type="entry name" value="PHOSPHATIDYLINOSITOL 3,4,5-TRISPHOSPHATE 3-PHOSPHATASE TPTE2-RELATED"/>
    <property type="match status" value="1"/>
</dbReference>
<evidence type="ECO:0000313" key="11">
    <source>
        <dbReference type="Ensembl" id="ENSPEMP00000019510.1"/>
    </source>
</evidence>
<keyword evidence="3" id="KW-0378">Hydrolase</keyword>
<dbReference type="Gene3D" id="1.20.120.350">
    <property type="entry name" value="Voltage-gated potassium channels. Chain C"/>
    <property type="match status" value="1"/>
</dbReference>
<keyword evidence="2 7" id="KW-0812">Transmembrane</keyword>
<protein>
    <submittedName>
        <fullName evidence="11">Transmembrane phosphatase with tensin homology</fullName>
    </submittedName>
</protein>
<keyword evidence="5 7" id="KW-0472">Membrane</keyword>
<dbReference type="InterPro" id="IPR027359">
    <property type="entry name" value="Volt_channel_dom_sf"/>
</dbReference>
<dbReference type="Gene3D" id="3.90.190.10">
    <property type="entry name" value="Protein tyrosine phosphatase superfamily"/>
    <property type="match status" value="1"/>
</dbReference>
<sequence>MQGFKKSPLTLWLEYYGYNRVGDNVTMQSVSSQISDNGNKTESLSDSQSSNLNDNICCDTHEESLLSNDGSDGSLYPDDLTSVNYPESFSDVTYTDESASQSLYGAVSDSTSMYEPNSSNEVMKESLFQNESESLRGEGSSSELTLSSELKTVCSTVSTSVLIASSDVTSEIQDGNIDKYKLDRVSKFCDDDDDEGIDIHKSYCTTITKMVHYLVSSVTFRIFGIMLIFLDIFLMAIDLHLYNSNFYIPLGYRSLSFAIALFFLVDVLLRVYVEGRQNYFSDLLNTLDAVVIGVTLLIALTYILYDKKFLRDIPRLAVLFRPLRLLILIRILQLAHQKRHLEKLTRQLVSKNKRRFKKDGFDLDLTYVTDRIIAMSFPSSGGQSFYRNPIDEVVRFLDSKHPDHYQVYNLCSESAYDPKNFHYRVRRIMVDDHNVPTLEEMLLFSKEVNDWMAQHPENVVAIHCMGGKGRTGTMVCACLIASEVVLNAKESLYIFGERRTDKTSSSKFQGIETPSQNRYVKYFEKLKISYQSSLPPRTLLVIKRFIIYSIRGVGKGDGSDLQVQIIMWQETIFSCFSSKNCMIFHDVETDRVIIDVFKCPALYEDVKVKFLCPNLPKYYDDCPFFFWFHTAFIRKNRLYLPRNELDNPHKSKTWNIYRSNFAVEVYFEEK</sequence>
<dbReference type="GO" id="GO:0016020">
    <property type="term" value="C:membrane"/>
    <property type="evidence" value="ECO:0007669"/>
    <property type="project" value="UniProtKB-SubCell"/>
</dbReference>
<feature type="domain" description="C2 tensin-type" evidence="10">
    <location>
        <begin position="537"/>
        <end position="670"/>
    </location>
</feature>
<keyword evidence="4 7" id="KW-1133">Transmembrane helix</keyword>
<dbReference type="InterPro" id="IPR016130">
    <property type="entry name" value="Tyr_Pase_AS"/>
</dbReference>
<dbReference type="Pfam" id="PF22785">
    <property type="entry name" value="Tc-R-P"/>
    <property type="match status" value="1"/>
</dbReference>
<dbReference type="GO" id="GO:0005216">
    <property type="term" value="F:monoatomic ion channel activity"/>
    <property type="evidence" value="ECO:0007669"/>
    <property type="project" value="InterPro"/>
</dbReference>
<dbReference type="SUPFAM" id="SSF81324">
    <property type="entry name" value="Voltage-gated potassium channels"/>
    <property type="match status" value="1"/>
</dbReference>
<evidence type="ECO:0000313" key="12">
    <source>
        <dbReference type="Proteomes" id="UP000694547"/>
    </source>
</evidence>